<feature type="region of interest" description="Disordered" evidence="1">
    <location>
        <begin position="24"/>
        <end position="65"/>
    </location>
</feature>
<reference evidence="3" key="1">
    <citation type="submission" date="2018-03" db="EMBL/GenBank/DDBJ databases">
        <title>The relapsing fever spirochete Borrelia turicatae persists in the highly oxidative environment of its soft-bodied tick vector.</title>
        <authorList>
            <person name="Bourret T.J."/>
            <person name="Boyle W.K."/>
            <person name="Valenzuela J.G."/>
            <person name="Oliveira F."/>
            <person name="Lopez J.E."/>
        </authorList>
    </citation>
    <scope>NUCLEOTIDE SEQUENCE</scope>
    <source>
        <strain evidence="3">Kansas strain/isolate</strain>
        <tissue evidence="3">Salivary glands</tissue>
    </source>
</reference>
<organism evidence="3">
    <name type="scientific">Ornithodoros turicata</name>
    <dbReference type="NCBI Taxonomy" id="34597"/>
    <lineage>
        <taxon>Eukaryota</taxon>
        <taxon>Metazoa</taxon>
        <taxon>Ecdysozoa</taxon>
        <taxon>Arthropoda</taxon>
        <taxon>Chelicerata</taxon>
        <taxon>Arachnida</taxon>
        <taxon>Acari</taxon>
        <taxon>Parasitiformes</taxon>
        <taxon>Ixodida</taxon>
        <taxon>Ixodoidea</taxon>
        <taxon>Argasidae</taxon>
        <taxon>Ornithodorinae</taxon>
        <taxon>Ornithodoros</taxon>
    </lineage>
</organism>
<sequence length="153" mass="15369">MANHVLVFVALAAFAVLAAEGFNGRGRGPAWSRGPPGKGRGPPWSRGPPGRGRGGGGGGGNPLSEKGCAKFCRGNLYNSSQFQLTNSSYSCDCSDPLPPTEDSGTSGGDGTSGPVVNDRAGDAPDGEGPVESGNQRNDPDESSNESTDTDGTG</sequence>
<evidence type="ECO:0000256" key="2">
    <source>
        <dbReference type="SAM" id="SignalP"/>
    </source>
</evidence>
<dbReference type="RefSeq" id="XP_064484812.1">
    <property type="nucleotide sequence ID" value="XM_064628742.1"/>
</dbReference>
<dbReference type="KEGG" id="oti:135397285"/>
<feature type="region of interest" description="Disordered" evidence="1">
    <location>
        <begin position="88"/>
        <end position="153"/>
    </location>
</feature>
<evidence type="ECO:0000313" key="3">
    <source>
        <dbReference type="EMBL" id="MBY06393.1"/>
    </source>
</evidence>
<feature type="chain" id="PRO_5015348435" evidence="2">
    <location>
        <begin position="22"/>
        <end position="153"/>
    </location>
</feature>
<dbReference type="EMBL" id="GGLE01002267">
    <property type="protein sequence ID" value="MBY06393.1"/>
    <property type="molecule type" value="Transcribed_RNA"/>
</dbReference>
<feature type="compositionally biased region" description="Gly residues" evidence="1">
    <location>
        <begin position="49"/>
        <end position="61"/>
    </location>
</feature>
<feature type="signal peptide" evidence="2">
    <location>
        <begin position="1"/>
        <end position="21"/>
    </location>
</feature>
<dbReference type="AlphaFoldDB" id="A0A2R5LA77"/>
<evidence type="ECO:0000256" key="1">
    <source>
        <dbReference type="SAM" id="MobiDB-lite"/>
    </source>
</evidence>
<feature type="compositionally biased region" description="Polar residues" evidence="1">
    <location>
        <begin position="144"/>
        <end position="153"/>
    </location>
</feature>
<accession>A0A2R5LA77</accession>
<protein>
    <submittedName>
        <fullName evidence="3">Putative salivary secreted protein</fullName>
    </submittedName>
</protein>
<name>A0A2R5LA77_9ACAR</name>
<proteinExistence type="predicted"/>
<keyword evidence="2" id="KW-0732">Signal</keyword>
<dbReference type="GeneID" id="135397285"/>